<dbReference type="InterPro" id="IPR029035">
    <property type="entry name" value="DHS-like_NAD/FAD-binding_dom"/>
</dbReference>
<comment type="subcellular location">
    <subcellularLocation>
        <location evidence="1">Mitochondrion</location>
    </subcellularLocation>
</comment>
<dbReference type="InterPro" id="IPR026591">
    <property type="entry name" value="Sirtuin_cat_small_dom_sf"/>
</dbReference>
<gene>
    <name evidence="8" type="ORF">D9756_002313</name>
</gene>
<dbReference type="PANTHER" id="PTHR11085:SF10">
    <property type="entry name" value="NAD-DEPENDENT PROTEIN DEACYLASE SIRTUIN-5, MITOCHONDRIAL-RELATED"/>
    <property type="match status" value="1"/>
</dbReference>
<accession>A0A8H5GCU0</accession>
<feature type="domain" description="Deacetylase sirtuin-type" evidence="7">
    <location>
        <begin position="35"/>
        <end position="364"/>
    </location>
</feature>
<dbReference type="OrthoDB" id="424302at2759"/>
<evidence type="ECO:0000256" key="1">
    <source>
        <dbReference type="ARBA" id="ARBA00004173"/>
    </source>
</evidence>
<dbReference type="GO" id="GO:0005739">
    <property type="term" value="C:mitochondrion"/>
    <property type="evidence" value="ECO:0007669"/>
    <property type="project" value="UniProtKB-SubCell"/>
</dbReference>
<evidence type="ECO:0000256" key="6">
    <source>
        <dbReference type="PROSITE-ProRule" id="PRU00236"/>
    </source>
</evidence>
<organism evidence="8 9">
    <name type="scientific">Leucocoprinus leucothites</name>
    <dbReference type="NCBI Taxonomy" id="201217"/>
    <lineage>
        <taxon>Eukaryota</taxon>
        <taxon>Fungi</taxon>
        <taxon>Dikarya</taxon>
        <taxon>Basidiomycota</taxon>
        <taxon>Agaricomycotina</taxon>
        <taxon>Agaricomycetes</taxon>
        <taxon>Agaricomycetidae</taxon>
        <taxon>Agaricales</taxon>
        <taxon>Agaricineae</taxon>
        <taxon>Agaricaceae</taxon>
        <taxon>Leucocoprinus</taxon>
    </lineage>
</organism>
<dbReference type="Gene3D" id="3.30.1600.10">
    <property type="entry name" value="SIR2/SIRT2 'Small Domain"/>
    <property type="match status" value="1"/>
</dbReference>
<dbReference type="PROSITE" id="PS50305">
    <property type="entry name" value="SIRTUIN"/>
    <property type="match status" value="1"/>
</dbReference>
<evidence type="ECO:0000256" key="3">
    <source>
        <dbReference type="ARBA" id="ARBA00022679"/>
    </source>
</evidence>
<dbReference type="AlphaFoldDB" id="A0A8H5GCU0"/>
<comment type="similarity">
    <text evidence="2">Belongs to the sirtuin family. Class I subfamily.</text>
</comment>
<keyword evidence="3" id="KW-0808">Transferase</keyword>
<comment type="caution">
    <text evidence="6">Lacks conserved residue(s) required for the propagation of feature annotation.</text>
</comment>
<evidence type="ECO:0000256" key="4">
    <source>
        <dbReference type="ARBA" id="ARBA00023027"/>
    </source>
</evidence>
<comment type="caution">
    <text evidence="8">The sequence shown here is derived from an EMBL/GenBank/DDBJ whole genome shotgun (WGS) entry which is preliminary data.</text>
</comment>
<evidence type="ECO:0000256" key="5">
    <source>
        <dbReference type="ARBA" id="ARBA00023128"/>
    </source>
</evidence>
<dbReference type="EMBL" id="JAACJO010000002">
    <property type="protein sequence ID" value="KAF5362365.1"/>
    <property type="molecule type" value="Genomic_DNA"/>
</dbReference>
<dbReference type="Pfam" id="PF02146">
    <property type="entry name" value="SIR2"/>
    <property type="match status" value="1"/>
</dbReference>
<keyword evidence="5" id="KW-0496">Mitochondrion</keyword>
<dbReference type="InterPro" id="IPR026590">
    <property type="entry name" value="Ssirtuin_cat_dom"/>
</dbReference>
<evidence type="ECO:0000313" key="8">
    <source>
        <dbReference type="EMBL" id="KAF5362365.1"/>
    </source>
</evidence>
<reference evidence="8 9" key="1">
    <citation type="journal article" date="2020" name="ISME J.">
        <title>Uncovering the hidden diversity of litter-decomposition mechanisms in mushroom-forming fungi.</title>
        <authorList>
            <person name="Floudas D."/>
            <person name="Bentzer J."/>
            <person name="Ahren D."/>
            <person name="Johansson T."/>
            <person name="Persson P."/>
            <person name="Tunlid A."/>
        </authorList>
    </citation>
    <scope>NUCLEOTIDE SEQUENCE [LARGE SCALE GENOMIC DNA]</scope>
    <source>
        <strain evidence="8 9">CBS 146.42</strain>
    </source>
</reference>
<dbReference type="GO" id="GO:0070403">
    <property type="term" value="F:NAD+ binding"/>
    <property type="evidence" value="ECO:0007669"/>
    <property type="project" value="InterPro"/>
</dbReference>
<keyword evidence="9" id="KW-1185">Reference proteome</keyword>
<dbReference type="InterPro" id="IPR050134">
    <property type="entry name" value="NAD-dep_sirtuin_deacylases"/>
</dbReference>
<name>A0A8H5GCU0_9AGAR</name>
<evidence type="ECO:0000256" key="2">
    <source>
        <dbReference type="ARBA" id="ARBA00006924"/>
    </source>
</evidence>
<dbReference type="InterPro" id="IPR003000">
    <property type="entry name" value="Sirtuin"/>
</dbReference>
<dbReference type="GO" id="GO:0017136">
    <property type="term" value="F:histone deacetylase activity, NAD-dependent"/>
    <property type="evidence" value="ECO:0007669"/>
    <property type="project" value="TreeGrafter"/>
</dbReference>
<keyword evidence="4" id="KW-0520">NAD</keyword>
<dbReference type="PANTHER" id="PTHR11085">
    <property type="entry name" value="NAD-DEPENDENT PROTEIN DEACYLASE SIRTUIN-5, MITOCHONDRIAL-RELATED"/>
    <property type="match status" value="1"/>
</dbReference>
<dbReference type="SUPFAM" id="SSF52467">
    <property type="entry name" value="DHS-like NAD/FAD-binding domain"/>
    <property type="match status" value="1"/>
</dbReference>
<proteinExistence type="inferred from homology"/>
<dbReference type="Proteomes" id="UP000559027">
    <property type="component" value="Unassembled WGS sequence"/>
</dbReference>
<sequence>MAGSAYRLFITISVIHCHMRITVPGIPQAVLSAVSTAPRVSRAEAIDCITTFLEPGNVTVLTGAGVSVDSGIRAYRGHDGRYMNPNYKPILYHELIDKTGKGHTFRQRYWLRSYLGYPPVRDALPNTTHFALAALQHAGIIPRLITQNVDGLHHKALVTQARIHWPSTRLESSILELHGTLHKVHCNRGHTVDRNTFQDRLSSANPKWLEYVQEMERAGTQPRTNPDGDVAVEHLGISYSDFVIPDCPTCLLENHHNTVHKPQVIFFGESIPQSTKDKSYRFIDVCDRLLVIGTTLATYSAFRLLRHAIDSQKPVMLLNVGPTRADTVSGVQKIDYPSGLVLRDVARLVLGAQSEDDIIHEMLESGIVRPPDNDDDRAPRAAG</sequence>
<evidence type="ECO:0000313" key="9">
    <source>
        <dbReference type="Proteomes" id="UP000559027"/>
    </source>
</evidence>
<evidence type="ECO:0000259" key="7">
    <source>
        <dbReference type="PROSITE" id="PS50305"/>
    </source>
</evidence>
<protein>
    <recommendedName>
        <fullName evidence="7">Deacetylase sirtuin-type domain-containing protein</fullName>
    </recommendedName>
</protein>
<dbReference type="Gene3D" id="3.40.50.1220">
    <property type="entry name" value="TPP-binding domain"/>
    <property type="match status" value="1"/>
</dbReference>